<reference evidence="2 3" key="1">
    <citation type="submission" date="2016-11" db="EMBL/GenBank/DDBJ databases">
        <authorList>
            <person name="Jaros S."/>
            <person name="Januszkiewicz K."/>
            <person name="Wedrychowicz H."/>
        </authorList>
    </citation>
    <scope>NUCLEOTIDE SEQUENCE [LARGE SCALE GENOMIC DNA]</scope>
    <source>
        <strain evidence="2 3">DSM 44523</strain>
    </source>
</reference>
<feature type="transmembrane region" description="Helical" evidence="1">
    <location>
        <begin position="38"/>
        <end position="65"/>
    </location>
</feature>
<feature type="transmembrane region" description="Helical" evidence="1">
    <location>
        <begin position="86"/>
        <end position="109"/>
    </location>
</feature>
<dbReference type="Proteomes" id="UP000184501">
    <property type="component" value="Unassembled WGS sequence"/>
</dbReference>
<keyword evidence="1" id="KW-0472">Membrane</keyword>
<protein>
    <submittedName>
        <fullName evidence="2">Uncharacterized protein</fullName>
    </submittedName>
</protein>
<feature type="transmembrane region" description="Helical" evidence="1">
    <location>
        <begin position="389"/>
        <end position="407"/>
    </location>
</feature>
<dbReference type="RefSeq" id="WP_073489428.1">
    <property type="nucleotide sequence ID" value="NZ_FQVN01000014.1"/>
</dbReference>
<gene>
    <name evidence="2" type="ORF">SAMN05444320_11483</name>
</gene>
<feature type="transmembrane region" description="Helical" evidence="1">
    <location>
        <begin position="276"/>
        <end position="296"/>
    </location>
</feature>
<evidence type="ECO:0000313" key="3">
    <source>
        <dbReference type="Proteomes" id="UP000184501"/>
    </source>
</evidence>
<feature type="transmembrane region" description="Helical" evidence="1">
    <location>
        <begin position="115"/>
        <end position="136"/>
    </location>
</feature>
<keyword evidence="1" id="KW-1133">Transmembrane helix</keyword>
<keyword evidence="3" id="KW-1185">Reference proteome</keyword>
<feature type="transmembrane region" description="Helical" evidence="1">
    <location>
        <begin position="180"/>
        <end position="199"/>
    </location>
</feature>
<organism evidence="2 3">
    <name type="scientific">Streptoalloteichus hindustanus</name>
    <dbReference type="NCBI Taxonomy" id="2017"/>
    <lineage>
        <taxon>Bacteria</taxon>
        <taxon>Bacillati</taxon>
        <taxon>Actinomycetota</taxon>
        <taxon>Actinomycetes</taxon>
        <taxon>Pseudonocardiales</taxon>
        <taxon>Pseudonocardiaceae</taxon>
        <taxon>Streptoalloteichus</taxon>
    </lineage>
</organism>
<dbReference type="Pfam" id="PF19814">
    <property type="entry name" value="DUF6297"/>
    <property type="match status" value="1"/>
</dbReference>
<sequence>MITGLVVIGAGLVVQLVRILVARHGTPVPEETAAGFPAWLAVAVTLLLVGTALAVLAGTGPMWASSATTTWVLSAPTDRRGLLRKWFHWLAFTGLAVGAAAGALLVALFRLPLVLTTGTGAAVGSGLVAMSVLLQIRQIRSAWTHRPLVAAGLLTVLFGLILEGAGWLPRGAAPTLPTPVSSALVIVVVAAAAMLLVAADRRLGRLTRGTLSADAHVVPAAATAGNFLDLSLLLDVLELRRWRRVGRVRPRSFPSGRWRALLVADLRRQFRTPGVLSSWLALALVPYVVAAVTPLWSPMCQLLTACVATSRLASGLRAVSGSAALRRGLGGGDRPLRLAHLVVPASGAVLWCLGTAPATWQNGPWLWIVAATGATAVSYRIATRPPMDYHAGVLVDIGFGVMVPWGLLRQLCRGLGVLLSFSLLVRLLS</sequence>
<dbReference type="OrthoDB" id="3381192at2"/>
<dbReference type="STRING" id="2017.SAMN05444320_11483"/>
<feature type="transmembrane region" description="Helical" evidence="1">
    <location>
        <begin position="148"/>
        <end position="168"/>
    </location>
</feature>
<evidence type="ECO:0000313" key="2">
    <source>
        <dbReference type="EMBL" id="SHG81764.1"/>
    </source>
</evidence>
<accession>A0A1M5MWS3</accession>
<dbReference type="AlphaFoldDB" id="A0A1M5MWS3"/>
<dbReference type="InterPro" id="IPR046264">
    <property type="entry name" value="DUF6297"/>
</dbReference>
<proteinExistence type="predicted"/>
<evidence type="ECO:0000256" key="1">
    <source>
        <dbReference type="SAM" id="Phobius"/>
    </source>
</evidence>
<keyword evidence="1" id="KW-0812">Transmembrane</keyword>
<dbReference type="EMBL" id="FQVN01000014">
    <property type="protein sequence ID" value="SHG81764.1"/>
    <property type="molecule type" value="Genomic_DNA"/>
</dbReference>
<feature type="transmembrane region" description="Helical" evidence="1">
    <location>
        <begin position="364"/>
        <end position="382"/>
    </location>
</feature>
<name>A0A1M5MWS3_STRHI</name>